<dbReference type="EMBL" id="CM001887">
    <property type="protein sequence ID" value="EOY33603.1"/>
    <property type="molecule type" value="Genomic_DNA"/>
</dbReference>
<evidence type="ECO:0000256" key="1">
    <source>
        <dbReference type="SAM" id="MobiDB-lite"/>
    </source>
</evidence>
<feature type="region of interest" description="Disordered" evidence="1">
    <location>
        <begin position="57"/>
        <end position="92"/>
    </location>
</feature>
<accession>A0A061GW13</accession>
<gene>
    <name evidence="2" type="ORF">TCM_041533</name>
</gene>
<dbReference type="InParanoid" id="A0A061GW13"/>
<dbReference type="Gramene" id="EOY33603">
    <property type="protein sequence ID" value="EOY33603"/>
    <property type="gene ID" value="TCM_041533"/>
</dbReference>
<evidence type="ECO:0000313" key="3">
    <source>
        <dbReference type="Proteomes" id="UP000026915"/>
    </source>
</evidence>
<reference evidence="2 3" key="1">
    <citation type="journal article" date="2013" name="Genome Biol.">
        <title>The genome sequence of the most widely cultivated cacao type and its use to identify candidate genes regulating pod color.</title>
        <authorList>
            <person name="Motamayor J.C."/>
            <person name="Mockaitis K."/>
            <person name="Schmutz J."/>
            <person name="Haiminen N."/>
            <person name="Iii D.L."/>
            <person name="Cornejo O."/>
            <person name="Findley S.D."/>
            <person name="Zheng P."/>
            <person name="Utro F."/>
            <person name="Royaert S."/>
            <person name="Saski C."/>
            <person name="Jenkins J."/>
            <person name="Podicheti R."/>
            <person name="Zhao M."/>
            <person name="Scheffler B.E."/>
            <person name="Stack J.C."/>
            <person name="Feltus F.A."/>
            <person name="Mustiga G.M."/>
            <person name="Amores F."/>
            <person name="Phillips W."/>
            <person name="Marelli J.P."/>
            <person name="May G.D."/>
            <person name="Shapiro H."/>
            <person name="Ma J."/>
            <person name="Bustamante C.D."/>
            <person name="Schnell R.J."/>
            <person name="Main D."/>
            <person name="Gilbert D."/>
            <person name="Parida L."/>
            <person name="Kuhn D.N."/>
        </authorList>
    </citation>
    <scope>NUCLEOTIDE SEQUENCE [LARGE SCALE GENOMIC DNA]</scope>
    <source>
        <strain evidence="3">cv. Matina 1-6</strain>
    </source>
</reference>
<sequence>MTEASFLLAIQQIPICLLLKDSKTLERSSKFTVPSQAQCIICFGLLGFPNCSIGPDSPTSRRDFSSDSTKAFHPASAKLQTEGKSQFNGKTS</sequence>
<keyword evidence="3" id="KW-1185">Reference proteome</keyword>
<dbReference type="AlphaFoldDB" id="A0A061GW13"/>
<evidence type="ECO:0000313" key="2">
    <source>
        <dbReference type="EMBL" id="EOY33603.1"/>
    </source>
</evidence>
<protein>
    <submittedName>
        <fullName evidence="2">Uncharacterized protein</fullName>
    </submittedName>
</protein>
<organism evidence="2 3">
    <name type="scientific">Theobroma cacao</name>
    <name type="common">Cacao</name>
    <name type="synonym">Cocoa</name>
    <dbReference type="NCBI Taxonomy" id="3641"/>
    <lineage>
        <taxon>Eukaryota</taxon>
        <taxon>Viridiplantae</taxon>
        <taxon>Streptophyta</taxon>
        <taxon>Embryophyta</taxon>
        <taxon>Tracheophyta</taxon>
        <taxon>Spermatophyta</taxon>
        <taxon>Magnoliopsida</taxon>
        <taxon>eudicotyledons</taxon>
        <taxon>Gunneridae</taxon>
        <taxon>Pentapetalae</taxon>
        <taxon>rosids</taxon>
        <taxon>malvids</taxon>
        <taxon>Malvales</taxon>
        <taxon>Malvaceae</taxon>
        <taxon>Byttnerioideae</taxon>
        <taxon>Theobroma</taxon>
    </lineage>
</organism>
<dbReference type="HOGENOM" id="CLU_2417649_0_0_1"/>
<feature type="compositionally biased region" description="Polar residues" evidence="1">
    <location>
        <begin position="78"/>
        <end position="92"/>
    </location>
</feature>
<name>A0A061GW13_THECC</name>
<dbReference type="Proteomes" id="UP000026915">
    <property type="component" value="Chromosome 9"/>
</dbReference>
<proteinExistence type="predicted"/>